<reference evidence="3" key="1">
    <citation type="submission" date="2015-05" db="EMBL/GenBank/DDBJ databases">
        <authorList>
            <person name="Fogelqvist Johan"/>
        </authorList>
    </citation>
    <scope>NUCLEOTIDE SEQUENCE [LARGE SCALE GENOMIC DNA]</scope>
</reference>
<feature type="compositionally biased region" description="Polar residues" evidence="1">
    <location>
        <begin position="49"/>
        <end position="59"/>
    </location>
</feature>
<dbReference type="Proteomes" id="UP000045706">
    <property type="component" value="Unassembled WGS sequence"/>
</dbReference>
<feature type="region of interest" description="Disordered" evidence="1">
    <location>
        <begin position="15"/>
        <end position="94"/>
    </location>
</feature>
<feature type="compositionally biased region" description="Basic residues" evidence="1">
    <location>
        <begin position="80"/>
        <end position="94"/>
    </location>
</feature>
<evidence type="ECO:0000313" key="3">
    <source>
        <dbReference type="Proteomes" id="UP000045706"/>
    </source>
</evidence>
<proteinExistence type="predicted"/>
<evidence type="ECO:0000313" key="2">
    <source>
        <dbReference type="EMBL" id="CRK49041.1"/>
    </source>
</evidence>
<evidence type="ECO:0000256" key="1">
    <source>
        <dbReference type="SAM" id="MobiDB-lite"/>
    </source>
</evidence>
<name>A0A0G4NRR0_VERLO</name>
<dbReference type="AlphaFoldDB" id="A0A0G4NRR0"/>
<feature type="non-terminal residue" evidence="2">
    <location>
        <position position="1"/>
    </location>
</feature>
<sequence length="94" mass="10904">HARRDLHQAQLHLRLRHDAPAQDEPVLPAHQPGDQHQGRRPLGGARRQQPLQPELSQQVLRLRMRLRPLPAKGDHVPVSRTRHHRDGRLRRGLV</sequence>
<dbReference type="EMBL" id="CVQI01038227">
    <property type="protein sequence ID" value="CRK49041.1"/>
    <property type="molecule type" value="Genomic_DNA"/>
</dbReference>
<accession>A0A0G4NRR0</accession>
<gene>
    <name evidence="2" type="ORF">BN1723_020721</name>
</gene>
<protein>
    <submittedName>
        <fullName evidence="2">Uncharacterized protein</fullName>
    </submittedName>
</protein>
<organism evidence="2 3">
    <name type="scientific">Verticillium longisporum</name>
    <name type="common">Verticillium dahliae var. longisporum</name>
    <dbReference type="NCBI Taxonomy" id="100787"/>
    <lineage>
        <taxon>Eukaryota</taxon>
        <taxon>Fungi</taxon>
        <taxon>Dikarya</taxon>
        <taxon>Ascomycota</taxon>
        <taxon>Pezizomycotina</taxon>
        <taxon>Sordariomycetes</taxon>
        <taxon>Hypocreomycetidae</taxon>
        <taxon>Glomerellales</taxon>
        <taxon>Plectosphaerellaceae</taxon>
        <taxon>Verticillium</taxon>
    </lineage>
</organism>
<feature type="non-terminal residue" evidence="2">
    <location>
        <position position="94"/>
    </location>
</feature>